<proteinExistence type="predicted"/>
<organism evidence="5 6">
    <name type="scientific">Chitinophaga fulva</name>
    <dbReference type="NCBI Taxonomy" id="2728842"/>
    <lineage>
        <taxon>Bacteria</taxon>
        <taxon>Pseudomonadati</taxon>
        <taxon>Bacteroidota</taxon>
        <taxon>Chitinophagia</taxon>
        <taxon>Chitinophagales</taxon>
        <taxon>Chitinophagaceae</taxon>
        <taxon>Chitinophaga</taxon>
    </lineage>
</organism>
<dbReference type="RefSeq" id="WP_169224421.1">
    <property type="nucleotide sequence ID" value="NZ_JABBGC010000001.1"/>
</dbReference>
<evidence type="ECO:0000313" key="6">
    <source>
        <dbReference type="Proteomes" id="UP000583266"/>
    </source>
</evidence>
<dbReference type="PANTHER" id="PTHR12159:SF9">
    <property type="entry name" value="G_T MISMATCH-SPECIFIC THYMINE DNA GLYCOSYLASE"/>
    <property type="match status" value="1"/>
</dbReference>
<dbReference type="Gene3D" id="3.40.470.10">
    <property type="entry name" value="Uracil-DNA glycosylase-like domain"/>
    <property type="match status" value="1"/>
</dbReference>
<keyword evidence="1" id="KW-0227">DNA damage</keyword>
<gene>
    <name evidence="5" type="ORF">HHL17_09105</name>
</gene>
<dbReference type="InterPro" id="IPR036895">
    <property type="entry name" value="Uracil-DNA_glycosylase-like_sf"/>
</dbReference>
<comment type="caution">
    <text evidence="5">The sequence shown here is derived from an EMBL/GenBank/DDBJ whole genome shotgun (WGS) entry which is preliminary data.</text>
</comment>
<dbReference type="SUPFAM" id="SSF52141">
    <property type="entry name" value="Uracil-DNA glycosylase-like"/>
    <property type="match status" value="1"/>
</dbReference>
<dbReference type="Proteomes" id="UP000583266">
    <property type="component" value="Unassembled WGS sequence"/>
</dbReference>
<dbReference type="Pfam" id="PF03167">
    <property type="entry name" value="UDG"/>
    <property type="match status" value="1"/>
</dbReference>
<dbReference type="InterPro" id="IPR005122">
    <property type="entry name" value="Uracil-DNA_glycosylase-like"/>
</dbReference>
<dbReference type="GO" id="GO:0006285">
    <property type="term" value="P:base-excision repair, AP site formation"/>
    <property type="evidence" value="ECO:0007669"/>
    <property type="project" value="InterPro"/>
</dbReference>
<protein>
    <recommendedName>
        <fullName evidence="4">Uracil-DNA glycosylase-like domain-containing protein</fullName>
    </recommendedName>
</protein>
<dbReference type="AlphaFoldDB" id="A0A848GFD3"/>
<sequence>MILSNLLRENLNIIFCGTAAGNKSAARKAYYAGAGNLFYPTLASYGFTPRILKPEEFPELLQYNIGLTNLAKFTFGMDKDLKPQDYDAKGFEEKIIIHQPKLICFNGKWLHQNIWELLTPAY</sequence>
<dbReference type="PANTHER" id="PTHR12159">
    <property type="entry name" value="G/T AND G/U MISMATCH-SPECIFIC DNA GLYCOSYLASE"/>
    <property type="match status" value="1"/>
</dbReference>
<evidence type="ECO:0000259" key="4">
    <source>
        <dbReference type="Pfam" id="PF03167"/>
    </source>
</evidence>
<feature type="domain" description="Uracil-DNA glycosylase-like" evidence="4">
    <location>
        <begin position="8"/>
        <end position="113"/>
    </location>
</feature>
<evidence type="ECO:0000256" key="1">
    <source>
        <dbReference type="ARBA" id="ARBA00022763"/>
    </source>
</evidence>
<keyword evidence="2" id="KW-0378">Hydrolase</keyword>
<dbReference type="InterPro" id="IPR015637">
    <property type="entry name" value="MUG/TDG"/>
</dbReference>
<accession>A0A848GFD3</accession>
<keyword evidence="6" id="KW-1185">Reference proteome</keyword>
<evidence type="ECO:0000313" key="5">
    <source>
        <dbReference type="EMBL" id="NML37355.1"/>
    </source>
</evidence>
<reference evidence="5 6" key="1">
    <citation type="submission" date="2020-04" db="EMBL/GenBank/DDBJ databases">
        <title>Chitinophaga sp. G-6-1-13 sp. nov., isolated from soil.</title>
        <authorList>
            <person name="Dahal R.H."/>
            <person name="Chaudhary D.K."/>
        </authorList>
    </citation>
    <scope>NUCLEOTIDE SEQUENCE [LARGE SCALE GENOMIC DNA]</scope>
    <source>
        <strain evidence="5 6">G-6-1-13</strain>
    </source>
</reference>
<evidence type="ECO:0000256" key="3">
    <source>
        <dbReference type="ARBA" id="ARBA00023204"/>
    </source>
</evidence>
<evidence type="ECO:0000256" key="2">
    <source>
        <dbReference type="ARBA" id="ARBA00022801"/>
    </source>
</evidence>
<keyword evidence="3" id="KW-0234">DNA repair</keyword>
<name>A0A848GFD3_9BACT</name>
<dbReference type="GO" id="GO:0008263">
    <property type="term" value="F:pyrimidine-specific mismatch base pair DNA N-glycosylase activity"/>
    <property type="evidence" value="ECO:0007669"/>
    <property type="project" value="TreeGrafter"/>
</dbReference>
<dbReference type="CDD" id="cd10028">
    <property type="entry name" value="UDG-F2_TDG_MUG"/>
    <property type="match status" value="1"/>
</dbReference>
<dbReference type="GO" id="GO:0004844">
    <property type="term" value="F:uracil DNA N-glycosylase activity"/>
    <property type="evidence" value="ECO:0007669"/>
    <property type="project" value="TreeGrafter"/>
</dbReference>
<dbReference type="EMBL" id="JABBGC010000001">
    <property type="protein sequence ID" value="NML37355.1"/>
    <property type="molecule type" value="Genomic_DNA"/>
</dbReference>